<keyword evidence="2" id="KW-1185">Reference proteome</keyword>
<gene>
    <name evidence="1" type="ORF">E5347_04540</name>
</gene>
<protein>
    <submittedName>
        <fullName evidence="1">DUF4177 domain-containing protein</fullName>
    </submittedName>
</protein>
<comment type="caution">
    <text evidence="1">The sequence shown here is derived from an EMBL/GenBank/DDBJ whole genome shotgun (WGS) entry which is preliminary data.</text>
</comment>
<accession>A0A4V3RLK0</accession>
<reference evidence="1 2" key="1">
    <citation type="submission" date="2019-04" db="EMBL/GenBank/DDBJ databases">
        <title>Microbes associate with the intestines of laboratory mice.</title>
        <authorList>
            <person name="Navarre W."/>
            <person name="Wong E."/>
            <person name="Huang K."/>
            <person name="Tropini C."/>
            <person name="Ng K."/>
            <person name="Yu B."/>
        </authorList>
    </citation>
    <scope>NUCLEOTIDE SEQUENCE [LARGE SCALE GENOMIC DNA]</scope>
    <source>
        <strain evidence="1 2">NM50_B9-20</strain>
    </source>
</reference>
<dbReference type="RefSeq" id="WP_136005059.1">
    <property type="nucleotide sequence ID" value="NZ_SRYR01000001.1"/>
</dbReference>
<dbReference type="OrthoDB" id="5432776at2"/>
<evidence type="ECO:0000313" key="1">
    <source>
        <dbReference type="EMBL" id="TGY44090.1"/>
    </source>
</evidence>
<dbReference type="Proteomes" id="UP000306888">
    <property type="component" value="Unassembled WGS sequence"/>
</dbReference>
<dbReference type="Pfam" id="PF13783">
    <property type="entry name" value="DUF4177"/>
    <property type="match status" value="1"/>
</dbReference>
<organism evidence="1 2">
    <name type="scientific">Clostridium sartagoforme</name>
    <dbReference type="NCBI Taxonomy" id="84031"/>
    <lineage>
        <taxon>Bacteria</taxon>
        <taxon>Bacillati</taxon>
        <taxon>Bacillota</taxon>
        <taxon>Clostridia</taxon>
        <taxon>Eubacteriales</taxon>
        <taxon>Clostridiaceae</taxon>
        <taxon>Clostridium</taxon>
    </lineage>
</organism>
<evidence type="ECO:0000313" key="2">
    <source>
        <dbReference type="Proteomes" id="UP000306888"/>
    </source>
</evidence>
<dbReference type="EMBL" id="SRYR01000001">
    <property type="protein sequence ID" value="TGY44090.1"/>
    <property type="molecule type" value="Genomic_DNA"/>
</dbReference>
<sequence>MKRYKVLSQKDKWFSGKFDPQKLEDALNAYADQGWELKAAATADIASFAGSRQEFIAIMEREED</sequence>
<dbReference type="AlphaFoldDB" id="A0A4V3RLK0"/>
<dbReference type="InterPro" id="IPR025234">
    <property type="entry name" value="YjzH-like"/>
</dbReference>
<proteinExistence type="predicted"/>
<name>A0A4V3RLK0_9CLOT</name>